<dbReference type="CDD" id="cd00609">
    <property type="entry name" value="AAT_like"/>
    <property type="match status" value="1"/>
</dbReference>
<dbReference type="GO" id="GO:0006520">
    <property type="term" value="P:amino acid metabolic process"/>
    <property type="evidence" value="ECO:0007669"/>
    <property type="project" value="InterPro"/>
</dbReference>
<name>A0A1F6WWS6_9BACT</name>
<dbReference type="EMBL" id="MFUU01000007">
    <property type="protein sequence ID" value="OGI86205.1"/>
    <property type="molecule type" value="Genomic_DNA"/>
</dbReference>
<comment type="cofactor">
    <cofactor evidence="1">
        <name>pyridoxal 5'-phosphate</name>
        <dbReference type="ChEBI" id="CHEBI:597326"/>
    </cofactor>
</comment>
<evidence type="ECO:0000313" key="8">
    <source>
        <dbReference type="Proteomes" id="UP000179352"/>
    </source>
</evidence>
<dbReference type="Gene3D" id="3.40.640.10">
    <property type="entry name" value="Type I PLP-dependent aspartate aminotransferase-like (Major domain)"/>
    <property type="match status" value="1"/>
</dbReference>
<keyword evidence="3" id="KW-0032">Aminotransferase</keyword>
<evidence type="ECO:0000256" key="2">
    <source>
        <dbReference type="ARBA" id="ARBA00007441"/>
    </source>
</evidence>
<evidence type="ECO:0000256" key="3">
    <source>
        <dbReference type="ARBA" id="ARBA00022576"/>
    </source>
</evidence>
<protein>
    <recommendedName>
        <fullName evidence="6">Aminotransferase class I/classII large domain-containing protein</fullName>
    </recommendedName>
</protein>
<dbReference type="InterPro" id="IPR015421">
    <property type="entry name" value="PyrdxlP-dep_Trfase_major"/>
</dbReference>
<comment type="caution">
    <text evidence="7">The sequence shown here is derived from an EMBL/GenBank/DDBJ whole genome shotgun (WGS) entry which is preliminary data.</text>
</comment>
<evidence type="ECO:0000256" key="5">
    <source>
        <dbReference type="ARBA" id="ARBA00022898"/>
    </source>
</evidence>
<proteinExistence type="inferred from homology"/>
<dbReference type="Gene3D" id="3.90.1150.10">
    <property type="entry name" value="Aspartate Aminotransferase, domain 1"/>
    <property type="match status" value="1"/>
</dbReference>
<keyword evidence="5" id="KW-0663">Pyridoxal phosphate</keyword>
<dbReference type="InterPro" id="IPR015422">
    <property type="entry name" value="PyrdxlP-dep_Trfase_small"/>
</dbReference>
<dbReference type="GO" id="GO:0008483">
    <property type="term" value="F:transaminase activity"/>
    <property type="evidence" value="ECO:0007669"/>
    <property type="project" value="UniProtKB-KW"/>
</dbReference>
<dbReference type="GO" id="GO:0030170">
    <property type="term" value="F:pyridoxal phosphate binding"/>
    <property type="evidence" value="ECO:0007669"/>
    <property type="project" value="InterPro"/>
</dbReference>
<evidence type="ECO:0000313" key="7">
    <source>
        <dbReference type="EMBL" id="OGI86205.1"/>
    </source>
</evidence>
<reference evidence="7 8" key="1">
    <citation type="journal article" date="2016" name="Nat. Commun.">
        <title>Thousands of microbial genomes shed light on interconnected biogeochemical processes in an aquifer system.</title>
        <authorList>
            <person name="Anantharaman K."/>
            <person name="Brown C.T."/>
            <person name="Hug L.A."/>
            <person name="Sharon I."/>
            <person name="Castelle C.J."/>
            <person name="Probst A.J."/>
            <person name="Thomas B.C."/>
            <person name="Singh A."/>
            <person name="Wilkins M.J."/>
            <person name="Karaoz U."/>
            <person name="Brodie E.L."/>
            <person name="Williams K.H."/>
            <person name="Hubbard S.S."/>
            <person name="Banfield J.F."/>
        </authorList>
    </citation>
    <scope>NUCLEOTIDE SEQUENCE [LARGE SCALE GENOMIC DNA]</scope>
</reference>
<evidence type="ECO:0000259" key="6">
    <source>
        <dbReference type="Pfam" id="PF00155"/>
    </source>
</evidence>
<dbReference type="Pfam" id="PF00155">
    <property type="entry name" value="Aminotran_1_2"/>
    <property type="match status" value="1"/>
</dbReference>
<accession>A0A1F6WWS6</accession>
<gene>
    <name evidence="7" type="ORF">A3A01_00240</name>
</gene>
<sequence length="398" mass="44840">MPTVSSRGQKVIASPIRKFFPFIQEAEKKGIKVYKLNTGDPDLSVPASFFGEIRNYKNKNLPYAPSSGIREHITAWQKYYKQFGVELEPENIIPTVGCAEAIYLALLAVADVGDEILVFEPLYVSYKSFAIMAGIKLVPITLKAKDNFTLPATEFIESKITSRTKAIVVINPDNPTGKLWNDIELASVLNIARKHNLFVIADETYREIRFKGIPTCLLANKIAKENIILVDSVSKRFSMPGVRIGCVVSYNKEIMDTILKFAQARLSVGTLEQYALIPLLENSKKYTEPIRLEYKKRSEIVFQMLSEIKDVFVARPLGAFYINATLPVNSAEEFVKFMIKDFSLNNETIIISPMSDFYITEGLGINEVRIAYVLPVEKLKCSIDILSHGLKAYKNKNL</sequence>
<dbReference type="PANTHER" id="PTHR46383">
    <property type="entry name" value="ASPARTATE AMINOTRANSFERASE"/>
    <property type="match status" value="1"/>
</dbReference>
<evidence type="ECO:0000256" key="4">
    <source>
        <dbReference type="ARBA" id="ARBA00022679"/>
    </source>
</evidence>
<dbReference type="STRING" id="1801770.A3A01_00240"/>
<evidence type="ECO:0000256" key="1">
    <source>
        <dbReference type="ARBA" id="ARBA00001933"/>
    </source>
</evidence>
<dbReference type="AlphaFoldDB" id="A0A1F6WWS6"/>
<dbReference type="NCBIfam" id="NF005744">
    <property type="entry name" value="PRK07568.1"/>
    <property type="match status" value="1"/>
</dbReference>
<organism evidence="7 8">
    <name type="scientific">Candidatus Nomurabacteria bacterium RIFCSPLOWO2_01_FULL_39_17</name>
    <dbReference type="NCBI Taxonomy" id="1801770"/>
    <lineage>
        <taxon>Bacteria</taxon>
        <taxon>Candidatus Nomuraibacteriota</taxon>
    </lineage>
</organism>
<feature type="domain" description="Aminotransferase class I/classII large" evidence="6">
    <location>
        <begin position="33"/>
        <end position="372"/>
    </location>
</feature>
<dbReference type="InterPro" id="IPR050596">
    <property type="entry name" value="AspAT/PAT-like"/>
</dbReference>
<dbReference type="SUPFAM" id="SSF53383">
    <property type="entry name" value="PLP-dependent transferases"/>
    <property type="match status" value="1"/>
</dbReference>
<dbReference type="Proteomes" id="UP000179352">
    <property type="component" value="Unassembled WGS sequence"/>
</dbReference>
<dbReference type="InterPro" id="IPR015424">
    <property type="entry name" value="PyrdxlP-dep_Trfase"/>
</dbReference>
<comment type="similarity">
    <text evidence="2">Belongs to the class-I pyridoxal-phosphate-dependent aminotransferase family.</text>
</comment>
<dbReference type="InterPro" id="IPR004839">
    <property type="entry name" value="Aminotransferase_I/II_large"/>
</dbReference>
<keyword evidence="4" id="KW-0808">Transferase</keyword>